<dbReference type="GO" id="GO:0003887">
    <property type="term" value="F:DNA-directed DNA polymerase activity"/>
    <property type="evidence" value="ECO:0007669"/>
    <property type="project" value="UniProtKB-EC"/>
</dbReference>
<gene>
    <name evidence="4" type="ORF">NYF23_08175</name>
</gene>
<organism evidence="4 5">
    <name type="scientific">SAR92 clade bacterium H455</name>
    <dbReference type="NCBI Taxonomy" id="2974818"/>
    <lineage>
        <taxon>Bacteria</taxon>
        <taxon>Pseudomonadati</taxon>
        <taxon>Pseudomonadota</taxon>
        <taxon>Gammaproteobacteria</taxon>
        <taxon>Cellvibrionales</taxon>
        <taxon>Porticoccaceae</taxon>
        <taxon>SAR92 clade</taxon>
    </lineage>
</organism>
<evidence type="ECO:0000313" key="4">
    <source>
        <dbReference type="EMBL" id="UVW34013.1"/>
    </source>
</evidence>
<dbReference type="NCBIfam" id="TIGR00678">
    <property type="entry name" value="holB"/>
    <property type="match status" value="1"/>
</dbReference>
<dbReference type="EMBL" id="CP103416">
    <property type="protein sequence ID" value="UVW34013.1"/>
    <property type="molecule type" value="Genomic_DNA"/>
</dbReference>
<sequence>MSALPLPWHEDAWVSLNSSIDSGRLPHALLISGDQGIGKLRLATALAQRLMCSAEMVKYACGACKTCNLFTAGSHPDMRYLEPEEKGKAIKIDPVRKLCESLSKTAQQGGWKVAIIAPAEAMNVNAANALLKNLEEPQSKTLLILVSHRPSRLSATIRSRCQKLSMPTPETDIALQWLTGVTNDRSAAEQVLPLAGGRPLLALDYLQSDNLEQRQEFEKLIAAVADGSVSPLAAAQQCHKLDGELSIDWFSRYIHRLATTELADKPNTAIFGFSDKLLLARNWIVSGNNPNLQLLWEELFMDWVMVFKVPR</sequence>
<evidence type="ECO:0000256" key="2">
    <source>
        <dbReference type="ARBA" id="ARBA00022932"/>
    </source>
</evidence>
<keyword evidence="2" id="KW-0239">DNA-directed DNA polymerase</keyword>
<dbReference type="Proteomes" id="UP001059934">
    <property type="component" value="Chromosome"/>
</dbReference>
<evidence type="ECO:0000313" key="5">
    <source>
        <dbReference type="Proteomes" id="UP001059934"/>
    </source>
</evidence>
<dbReference type="EC" id="2.7.7.7" evidence="1"/>
<keyword evidence="4" id="KW-0808">Transferase</keyword>
<proteinExistence type="predicted"/>
<evidence type="ECO:0000256" key="1">
    <source>
        <dbReference type="ARBA" id="ARBA00012417"/>
    </source>
</evidence>
<dbReference type="SUPFAM" id="SSF52540">
    <property type="entry name" value="P-loop containing nucleoside triphosphate hydrolases"/>
    <property type="match status" value="1"/>
</dbReference>
<dbReference type="Pfam" id="PF13177">
    <property type="entry name" value="DNA_pol3_delta2"/>
    <property type="match status" value="1"/>
</dbReference>
<reference evidence="4" key="1">
    <citation type="submission" date="2022-08" db="EMBL/GenBank/DDBJ databases">
        <title>Catabolic pathway analysis in culturable SAR92 clade bacteria reveals their overlooked roles in DMSP degradation in coastal seas.</title>
        <authorList>
            <person name="He X."/>
            <person name="Zhang X."/>
            <person name="Zhang Y."/>
        </authorList>
    </citation>
    <scope>NUCLEOTIDE SEQUENCE</scope>
    <source>
        <strain evidence="4">H455</strain>
    </source>
</reference>
<dbReference type="InterPro" id="IPR050238">
    <property type="entry name" value="DNA_Rep/Repair_Clamp_Loader"/>
</dbReference>
<evidence type="ECO:0000256" key="3">
    <source>
        <dbReference type="ARBA" id="ARBA00049244"/>
    </source>
</evidence>
<protein>
    <recommendedName>
        <fullName evidence="1">DNA-directed DNA polymerase</fullName>
        <ecNumber evidence="1">2.7.7.7</ecNumber>
    </recommendedName>
</protein>
<dbReference type="Gene3D" id="3.40.50.300">
    <property type="entry name" value="P-loop containing nucleotide triphosphate hydrolases"/>
    <property type="match status" value="1"/>
</dbReference>
<comment type="catalytic activity">
    <reaction evidence="3">
        <text>DNA(n) + a 2'-deoxyribonucleoside 5'-triphosphate = DNA(n+1) + diphosphate</text>
        <dbReference type="Rhea" id="RHEA:22508"/>
        <dbReference type="Rhea" id="RHEA-COMP:17339"/>
        <dbReference type="Rhea" id="RHEA-COMP:17340"/>
        <dbReference type="ChEBI" id="CHEBI:33019"/>
        <dbReference type="ChEBI" id="CHEBI:61560"/>
        <dbReference type="ChEBI" id="CHEBI:173112"/>
        <dbReference type="EC" id="2.7.7.7"/>
    </reaction>
</comment>
<accession>A0ABY5TJG8</accession>
<keyword evidence="5" id="KW-1185">Reference proteome</keyword>
<dbReference type="InterPro" id="IPR027417">
    <property type="entry name" value="P-loop_NTPase"/>
</dbReference>
<keyword evidence="4" id="KW-0548">Nucleotidyltransferase</keyword>
<dbReference type="InterPro" id="IPR004622">
    <property type="entry name" value="DNA_pol_HolB"/>
</dbReference>
<dbReference type="PANTHER" id="PTHR11669">
    <property type="entry name" value="REPLICATION FACTOR C / DNA POLYMERASE III GAMMA-TAU SUBUNIT"/>
    <property type="match status" value="1"/>
</dbReference>
<dbReference type="NCBIfam" id="NF004310">
    <property type="entry name" value="PRK05707.1"/>
    <property type="match status" value="1"/>
</dbReference>
<name>A0ABY5TJG8_9GAMM</name>
<dbReference type="PANTHER" id="PTHR11669:SF8">
    <property type="entry name" value="DNA POLYMERASE III SUBUNIT DELTA"/>
    <property type="match status" value="1"/>
</dbReference>